<comment type="caution">
    <text evidence="13">The sequence shown here is derived from an EMBL/GenBank/DDBJ whole genome shotgun (WGS) entry which is preliminary data.</text>
</comment>
<dbReference type="GeneID" id="64629746"/>
<evidence type="ECO:0000256" key="2">
    <source>
        <dbReference type="ARBA" id="ARBA00006899"/>
    </source>
</evidence>
<dbReference type="GO" id="GO:0008270">
    <property type="term" value="F:zinc ion binding"/>
    <property type="evidence" value="ECO:0007669"/>
    <property type="project" value="UniProtKB-KW"/>
</dbReference>
<dbReference type="Proteomes" id="UP000807769">
    <property type="component" value="Unassembled WGS sequence"/>
</dbReference>
<name>A0A9P7E9K0_9AGAM</name>
<comment type="similarity">
    <text evidence="2">Belongs to the RRN7/TAF1B family.</text>
</comment>
<keyword evidence="14" id="KW-1185">Reference proteome</keyword>
<organism evidence="13 14">
    <name type="scientific">Suillus subaureus</name>
    <dbReference type="NCBI Taxonomy" id="48587"/>
    <lineage>
        <taxon>Eukaryota</taxon>
        <taxon>Fungi</taxon>
        <taxon>Dikarya</taxon>
        <taxon>Basidiomycota</taxon>
        <taxon>Agaricomycotina</taxon>
        <taxon>Agaricomycetes</taxon>
        <taxon>Agaricomycetidae</taxon>
        <taxon>Boletales</taxon>
        <taxon>Suillineae</taxon>
        <taxon>Suillaceae</taxon>
        <taxon>Suillus</taxon>
    </lineage>
</organism>
<keyword evidence="7" id="KW-0238">DNA-binding</keyword>
<feature type="region of interest" description="Disordered" evidence="10">
    <location>
        <begin position="573"/>
        <end position="593"/>
    </location>
</feature>
<evidence type="ECO:0000313" key="13">
    <source>
        <dbReference type="EMBL" id="KAG1815492.1"/>
    </source>
</evidence>
<evidence type="ECO:0000256" key="9">
    <source>
        <dbReference type="ARBA" id="ARBA00023242"/>
    </source>
</evidence>
<evidence type="ECO:0000256" key="10">
    <source>
        <dbReference type="SAM" id="MobiDB-lite"/>
    </source>
</evidence>
<keyword evidence="3" id="KW-0479">Metal-binding</keyword>
<keyword evidence="5" id="KW-0862">Zinc</keyword>
<protein>
    <recommendedName>
        <fullName evidence="15">RRN7-type domain-containing protein</fullName>
    </recommendedName>
</protein>
<accession>A0A9P7E9K0</accession>
<proteinExistence type="inferred from homology"/>
<evidence type="ECO:0000313" key="14">
    <source>
        <dbReference type="Proteomes" id="UP000807769"/>
    </source>
</evidence>
<keyword evidence="9" id="KW-0539">Nucleus</keyword>
<evidence type="ECO:0008006" key="15">
    <source>
        <dbReference type="Google" id="ProtNLM"/>
    </source>
</evidence>
<evidence type="ECO:0000256" key="1">
    <source>
        <dbReference type="ARBA" id="ARBA00004604"/>
    </source>
</evidence>
<dbReference type="OrthoDB" id="428577at2759"/>
<dbReference type="InterPro" id="IPR033599">
    <property type="entry name" value="TAF1B/Rrn7"/>
</dbReference>
<feature type="region of interest" description="Disordered" evidence="10">
    <location>
        <begin position="128"/>
        <end position="207"/>
    </location>
</feature>
<evidence type="ECO:0000256" key="7">
    <source>
        <dbReference type="ARBA" id="ARBA00023125"/>
    </source>
</evidence>
<comment type="subcellular location">
    <subcellularLocation>
        <location evidence="1">Nucleus</location>
        <location evidence="1">Nucleolus</location>
    </subcellularLocation>
</comment>
<dbReference type="InterPro" id="IPR048540">
    <property type="entry name" value="Rrn7_cyclin_N"/>
</dbReference>
<dbReference type="GO" id="GO:0001164">
    <property type="term" value="F:RNA polymerase I core promoter sequence-specific DNA binding"/>
    <property type="evidence" value="ECO:0007669"/>
    <property type="project" value="InterPro"/>
</dbReference>
<evidence type="ECO:0000259" key="11">
    <source>
        <dbReference type="Pfam" id="PF20644"/>
    </source>
</evidence>
<evidence type="ECO:0000259" key="12">
    <source>
        <dbReference type="Pfam" id="PF20645"/>
    </source>
</evidence>
<keyword evidence="8" id="KW-0804">Transcription</keyword>
<feature type="domain" description="Rrn7/TAF1B C-terminal cyclin" evidence="12">
    <location>
        <begin position="284"/>
        <end position="459"/>
    </location>
</feature>
<keyword evidence="6" id="KW-0805">Transcription regulation</keyword>
<dbReference type="RefSeq" id="XP_041192423.1">
    <property type="nucleotide sequence ID" value="XM_041335729.1"/>
</dbReference>
<dbReference type="EMBL" id="JABBWG010000018">
    <property type="protein sequence ID" value="KAG1815492.1"/>
    <property type="molecule type" value="Genomic_DNA"/>
</dbReference>
<dbReference type="InterPro" id="IPR048538">
    <property type="entry name" value="Rrn7_cyclin_C"/>
</dbReference>
<evidence type="ECO:0000256" key="5">
    <source>
        <dbReference type="ARBA" id="ARBA00022833"/>
    </source>
</evidence>
<evidence type="ECO:0000256" key="6">
    <source>
        <dbReference type="ARBA" id="ARBA00023015"/>
    </source>
</evidence>
<keyword evidence="4" id="KW-0863">Zinc-finger</keyword>
<dbReference type="PANTHER" id="PTHR31576:SF2">
    <property type="entry name" value="TATA BOX-BINDING PROTEIN-ASSOCIATED FACTOR RNA POLYMERASE I SUBUNIT B"/>
    <property type="match status" value="1"/>
</dbReference>
<dbReference type="Pfam" id="PF20645">
    <property type="entry name" value="Rrn7_cyclin_C"/>
    <property type="match status" value="1"/>
</dbReference>
<sequence>MAPRRKCPFCGSKQWHKDSSSGLVACSEGHVIQNFRNESGETQDLGNYTMRKRTLKSGHKKGVRQSRADPKLYHGERARFHYYQCLQLVLRKQIAALIALWDLPPEFETVCRDTWALHLTLLPRPPPAEPYHHMREQKGSNPDAGDTKPLLDNLEESRSDDEDGDGPQSSSSSSEEEDPELVELLRENSELSSSDEDKEKDHASQKHGVQSSYRFVGTYDRPVNCIVVLVVTCWTMRLPVMYKDFIDVIESYELPYLDFLRLLPSDMTCHLTKHAVRALSPHFPPSTLYIHRLASRLAKLMYANYGVFIPELNASPVLWRVVQQCLGGTPILYRLAKRLGRILSLPLILHHSLSPVSRCTPGDPEMHLYDNVPPELALVATAIVVLKLVYGLDGKPRLPRDVEDPASAFPDVHGYLSAFRGMGEADTRHNEKRFSSRIPMSTGDMDLATIDEFLDFCERVLVKSQRGKSDQQILDSYFPLSTESRGTRLEAMVPHSIVQGLSATKINVGETAVLQPGESYTIYHSRDVLGNLPEEQALIITRSAKWVGVSDDYLCGVVERFERRLRRWYYKERRREKEEQESEGEGLSDGTED</sequence>
<dbReference type="AlphaFoldDB" id="A0A9P7E9K0"/>
<evidence type="ECO:0000256" key="4">
    <source>
        <dbReference type="ARBA" id="ARBA00022771"/>
    </source>
</evidence>
<dbReference type="PANTHER" id="PTHR31576">
    <property type="entry name" value="TATA BOX-BINDING PROTEIN-ASSOCIATED FACTOR RNA POLYMERASE I SUBUNIT B"/>
    <property type="match status" value="1"/>
</dbReference>
<dbReference type="GO" id="GO:0042790">
    <property type="term" value="P:nucleolar large rRNA transcription by RNA polymerase I"/>
    <property type="evidence" value="ECO:0007669"/>
    <property type="project" value="TreeGrafter"/>
</dbReference>
<evidence type="ECO:0000256" key="8">
    <source>
        <dbReference type="ARBA" id="ARBA00023163"/>
    </source>
</evidence>
<evidence type="ECO:0000256" key="3">
    <source>
        <dbReference type="ARBA" id="ARBA00022723"/>
    </source>
</evidence>
<dbReference type="GO" id="GO:0070860">
    <property type="term" value="C:RNA polymerase I core factor complex"/>
    <property type="evidence" value="ECO:0007669"/>
    <property type="project" value="InterPro"/>
</dbReference>
<feature type="compositionally biased region" description="Basic and acidic residues" evidence="10">
    <location>
        <begin position="183"/>
        <end position="204"/>
    </location>
</feature>
<dbReference type="Pfam" id="PF20644">
    <property type="entry name" value="Rrn7_cyclin_N"/>
    <property type="match status" value="1"/>
</dbReference>
<reference evidence="13" key="1">
    <citation type="journal article" date="2020" name="New Phytol.">
        <title>Comparative genomics reveals dynamic genome evolution in host specialist ectomycorrhizal fungi.</title>
        <authorList>
            <person name="Lofgren L.A."/>
            <person name="Nguyen N.H."/>
            <person name="Vilgalys R."/>
            <person name="Ruytinx J."/>
            <person name="Liao H.L."/>
            <person name="Branco S."/>
            <person name="Kuo A."/>
            <person name="LaButti K."/>
            <person name="Lipzen A."/>
            <person name="Andreopoulos W."/>
            <person name="Pangilinan J."/>
            <person name="Riley R."/>
            <person name="Hundley H."/>
            <person name="Na H."/>
            <person name="Barry K."/>
            <person name="Grigoriev I.V."/>
            <person name="Stajich J.E."/>
            <person name="Kennedy P.G."/>
        </authorList>
    </citation>
    <scope>NUCLEOTIDE SEQUENCE</scope>
    <source>
        <strain evidence="13">MN1</strain>
    </source>
</reference>
<feature type="compositionally biased region" description="Acidic residues" evidence="10">
    <location>
        <begin position="579"/>
        <end position="593"/>
    </location>
</feature>
<feature type="domain" description="Rrn7/TAF1B N-terminal cyclin" evidence="11">
    <location>
        <begin position="187"/>
        <end position="265"/>
    </location>
</feature>
<gene>
    <name evidence="13" type="ORF">BJ212DRAFT_1356914</name>
</gene>